<dbReference type="EMBL" id="KI283229">
    <property type="protein sequence ID" value="ESA14112.1"/>
    <property type="molecule type" value="Genomic_DNA"/>
</dbReference>
<evidence type="ECO:0000313" key="1">
    <source>
        <dbReference type="EMBL" id="ESA14112.1"/>
    </source>
</evidence>
<dbReference type="HOGENOM" id="CLU_1918185_0_0_1"/>
<proteinExistence type="predicted"/>
<protein>
    <submittedName>
        <fullName evidence="1">Uncharacterized protein</fullName>
    </submittedName>
</protein>
<organism evidence="1">
    <name type="scientific">Rhizophagus irregularis (strain DAOM 181602 / DAOM 197198 / MUCL 43194)</name>
    <name type="common">Arbuscular mycorrhizal fungus</name>
    <name type="synonym">Glomus intraradices</name>
    <dbReference type="NCBI Taxonomy" id="747089"/>
    <lineage>
        <taxon>Eukaryota</taxon>
        <taxon>Fungi</taxon>
        <taxon>Fungi incertae sedis</taxon>
        <taxon>Mucoromycota</taxon>
        <taxon>Glomeromycotina</taxon>
        <taxon>Glomeromycetes</taxon>
        <taxon>Glomerales</taxon>
        <taxon>Glomeraceae</taxon>
        <taxon>Rhizophagus</taxon>
    </lineage>
</organism>
<gene>
    <name evidence="1" type="ORF">GLOINDRAFT_95589</name>
</gene>
<dbReference type="AlphaFoldDB" id="U9U354"/>
<accession>U9U354</accession>
<reference evidence="1" key="1">
    <citation type="submission" date="2013-07" db="EMBL/GenBank/DDBJ databases">
        <title>The genome of an arbuscular mycorrhizal fungus provides insights into the evolution of the oldest plant symbiosis.</title>
        <authorList>
            <consortium name="DOE Joint Genome Institute"/>
            <person name="Tisserant E."/>
            <person name="Malbreil M."/>
            <person name="Kuo A."/>
            <person name="Kohler A."/>
            <person name="Symeonidi A."/>
            <person name="Balestrini R."/>
            <person name="Charron P."/>
            <person name="Duensing N."/>
            <person name="Frei-dit-Frey N."/>
            <person name="Gianinazzi-Pearson V."/>
            <person name="Gilbert B."/>
            <person name="Handa Y."/>
            <person name="Hijri M."/>
            <person name="Kaul R."/>
            <person name="Kawaguchi M."/>
            <person name="Krajinski F."/>
            <person name="Lammers P."/>
            <person name="Lapierre D."/>
            <person name="Masclaux F.G."/>
            <person name="Murat C."/>
            <person name="Morin E."/>
            <person name="Ndikumana S."/>
            <person name="Pagni M."/>
            <person name="Petitpierre D."/>
            <person name="Requena N."/>
            <person name="Rosikiewicz P."/>
            <person name="Riley R."/>
            <person name="Saito K."/>
            <person name="San Clemente H."/>
            <person name="Shapiro H."/>
            <person name="van Tuinen D."/>
            <person name="Becard G."/>
            <person name="Bonfante P."/>
            <person name="Paszkowski U."/>
            <person name="Shachar-Hill Y."/>
            <person name="Young J.P."/>
            <person name="Sanders I.R."/>
            <person name="Henrissat B."/>
            <person name="Rensing S.A."/>
            <person name="Grigoriev I.V."/>
            <person name="Corradi N."/>
            <person name="Roux C."/>
            <person name="Martin F."/>
        </authorList>
    </citation>
    <scope>NUCLEOTIDE SEQUENCE</scope>
    <source>
        <strain evidence="1">DAOM 197198</strain>
    </source>
</reference>
<name>U9U354_RHIID</name>
<sequence length="132" mass="15248">MKIDYTKKISYYLTVRSRGLDLYCLIKTVPNKEYCKPSNIPASIVLLILNYGIVLSKKGKFNHEDPSLHNDCNAKADGWLQLGFVPINIFWSYLAILLYNVKHPRMSPVESIVESAERNSKERRNLRRWCGG</sequence>